<dbReference type="InterPro" id="IPR003593">
    <property type="entry name" value="AAA+_ATPase"/>
</dbReference>
<name>A0A382C0K5_9ZZZZ</name>
<dbReference type="AlphaFoldDB" id="A0A382C0K5"/>
<dbReference type="InterPro" id="IPR027417">
    <property type="entry name" value="P-loop_NTPase"/>
</dbReference>
<dbReference type="GO" id="GO:0016020">
    <property type="term" value="C:membrane"/>
    <property type="evidence" value="ECO:0007669"/>
    <property type="project" value="UniProtKB-SubCell"/>
</dbReference>
<evidence type="ECO:0000256" key="3">
    <source>
        <dbReference type="ARBA" id="ARBA00022741"/>
    </source>
</evidence>
<keyword evidence="6 7" id="KW-0472">Membrane</keyword>
<dbReference type="PANTHER" id="PTHR43394">
    <property type="entry name" value="ATP-DEPENDENT PERMEASE MDL1, MITOCHONDRIAL"/>
    <property type="match status" value="1"/>
</dbReference>
<feature type="transmembrane region" description="Helical" evidence="7">
    <location>
        <begin position="82"/>
        <end position="106"/>
    </location>
</feature>
<keyword evidence="3" id="KW-0547">Nucleotide-binding</keyword>
<dbReference type="PANTHER" id="PTHR43394:SF1">
    <property type="entry name" value="ATP-BINDING CASSETTE SUB-FAMILY B MEMBER 10, MITOCHONDRIAL"/>
    <property type="match status" value="1"/>
</dbReference>
<feature type="transmembrane region" description="Helical" evidence="7">
    <location>
        <begin position="168"/>
        <end position="185"/>
    </location>
</feature>
<protein>
    <recommendedName>
        <fullName evidence="11">ABC transmembrane type-1 domain-containing protein</fullName>
    </recommendedName>
</protein>
<keyword evidence="2 7" id="KW-0812">Transmembrane</keyword>
<sequence>VYNKEIINDRDKARLLWAHTAGYRQPFAIAIAAMAVGYVFMFGAPLLATFSIDAILAGDEFRTEPWLTNLASLTSVEGPPAMINYLILAAIGTVLLTVIAGIFLYVRGRYVAAASEGIVRNLRDRLFDHLEHLPSKFHDSADTGDLVQRCTSDIEAFRVFLSGQVVEISRALLMLVVVLPILFSLDTRMAWLSQVTIPILFVAAIIFFQRVKKLFETVDEAEAELTTVLQENLTGIRLVRAFARQEFETEKFAIKNRAFRDHNNRLISLMAIYYGFSDLICLTQIGLLLIAGGYWVIDGSLTVGTLFAFVTYEGMIIWPIRHMGRVLTDSGKAIVATGRMAEILSTPIESQNEPMPAKRLQGAIDVAHLHFGFDQDRVLQDISFSVAPGESLALLGPPGSGKSTIAQLLLRLYDYNEGSIRLDMSELNGLNRKYVRSQISIVLQEPFLYATTIEANLRVGRVTATSEEIEQAAIDACIHDSIKEFPNDYQSMVGERGVTLSGGQRQRVALARALLKAPSILILDDALSAVDTDTEAQILAALKERRSNQTTI</sequence>
<organism evidence="10">
    <name type="scientific">marine metagenome</name>
    <dbReference type="NCBI Taxonomy" id="408172"/>
    <lineage>
        <taxon>unclassified sequences</taxon>
        <taxon>metagenomes</taxon>
        <taxon>ecological metagenomes</taxon>
    </lineage>
</organism>
<accession>A0A382C0K5</accession>
<proteinExistence type="predicted"/>
<dbReference type="Pfam" id="PF00005">
    <property type="entry name" value="ABC_tran"/>
    <property type="match status" value="1"/>
</dbReference>
<dbReference type="Pfam" id="PF00664">
    <property type="entry name" value="ABC_membrane"/>
    <property type="match status" value="1"/>
</dbReference>
<reference evidence="10" key="1">
    <citation type="submission" date="2018-05" db="EMBL/GenBank/DDBJ databases">
        <authorList>
            <person name="Lanie J.A."/>
            <person name="Ng W.-L."/>
            <person name="Kazmierczak K.M."/>
            <person name="Andrzejewski T.M."/>
            <person name="Davidsen T.M."/>
            <person name="Wayne K.J."/>
            <person name="Tettelin H."/>
            <person name="Glass J.I."/>
            <person name="Rusch D."/>
            <person name="Podicherti R."/>
            <person name="Tsui H.-C.T."/>
            <person name="Winkler M.E."/>
        </authorList>
    </citation>
    <scope>NUCLEOTIDE SEQUENCE</scope>
</reference>
<dbReference type="InterPro" id="IPR036640">
    <property type="entry name" value="ABC1_TM_sf"/>
</dbReference>
<comment type="subcellular location">
    <subcellularLocation>
        <location evidence="1">Membrane</location>
        <topology evidence="1">Multi-pass membrane protein</topology>
    </subcellularLocation>
</comment>
<feature type="transmembrane region" description="Helical" evidence="7">
    <location>
        <begin position="191"/>
        <end position="208"/>
    </location>
</feature>
<dbReference type="InterPro" id="IPR039421">
    <property type="entry name" value="Type_1_exporter"/>
</dbReference>
<evidence type="ECO:0000313" key="10">
    <source>
        <dbReference type="EMBL" id="SVB19606.1"/>
    </source>
</evidence>
<evidence type="ECO:0008006" key="11">
    <source>
        <dbReference type="Google" id="ProtNLM"/>
    </source>
</evidence>
<evidence type="ECO:0000256" key="7">
    <source>
        <dbReference type="SAM" id="Phobius"/>
    </source>
</evidence>
<evidence type="ECO:0000259" key="9">
    <source>
        <dbReference type="PROSITE" id="PS50929"/>
    </source>
</evidence>
<dbReference type="Gene3D" id="1.20.1560.10">
    <property type="entry name" value="ABC transporter type 1, transmembrane domain"/>
    <property type="match status" value="1"/>
</dbReference>
<feature type="domain" description="ABC transmembrane type-1" evidence="9">
    <location>
        <begin position="28"/>
        <end position="332"/>
    </location>
</feature>
<feature type="transmembrane region" description="Helical" evidence="7">
    <location>
        <begin position="266"/>
        <end position="295"/>
    </location>
</feature>
<dbReference type="PROSITE" id="PS50893">
    <property type="entry name" value="ABC_TRANSPORTER_2"/>
    <property type="match status" value="1"/>
</dbReference>
<feature type="domain" description="ABC transporter" evidence="8">
    <location>
        <begin position="364"/>
        <end position="552"/>
    </location>
</feature>
<dbReference type="GO" id="GO:0015421">
    <property type="term" value="F:ABC-type oligopeptide transporter activity"/>
    <property type="evidence" value="ECO:0007669"/>
    <property type="project" value="TreeGrafter"/>
</dbReference>
<dbReference type="SUPFAM" id="SSF52540">
    <property type="entry name" value="P-loop containing nucleoside triphosphate hydrolases"/>
    <property type="match status" value="1"/>
</dbReference>
<evidence type="ECO:0000256" key="2">
    <source>
        <dbReference type="ARBA" id="ARBA00022692"/>
    </source>
</evidence>
<feature type="transmembrane region" description="Helical" evidence="7">
    <location>
        <begin position="301"/>
        <end position="320"/>
    </location>
</feature>
<dbReference type="PROSITE" id="PS00211">
    <property type="entry name" value="ABC_TRANSPORTER_1"/>
    <property type="match status" value="1"/>
</dbReference>
<evidence type="ECO:0000256" key="1">
    <source>
        <dbReference type="ARBA" id="ARBA00004141"/>
    </source>
</evidence>
<dbReference type="PROSITE" id="PS50929">
    <property type="entry name" value="ABC_TM1F"/>
    <property type="match status" value="1"/>
</dbReference>
<dbReference type="InterPro" id="IPR011527">
    <property type="entry name" value="ABC1_TM_dom"/>
</dbReference>
<evidence type="ECO:0000256" key="4">
    <source>
        <dbReference type="ARBA" id="ARBA00022840"/>
    </source>
</evidence>
<evidence type="ECO:0000256" key="5">
    <source>
        <dbReference type="ARBA" id="ARBA00022989"/>
    </source>
</evidence>
<feature type="non-terminal residue" evidence="10">
    <location>
        <position position="552"/>
    </location>
</feature>
<dbReference type="SUPFAM" id="SSF90123">
    <property type="entry name" value="ABC transporter transmembrane region"/>
    <property type="match status" value="1"/>
</dbReference>
<dbReference type="InterPro" id="IPR003439">
    <property type="entry name" value="ABC_transporter-like_ATP-bd"/>
</dbReference>
<evidence type="ECO:0000259" key="8">
    <source>
        <dbReference type="PROSITE" id="PS50893"/>
    </source>
</evidence>
<dbReference type="GO" id="GO:0005524">
    <property type="term" value="F:ATP binding"/>
    <property type="evidence" value="ECO:0007669"/>
    <property type="project" value="UniProtKB-KW"/>
</dbReference>
<feature type="transmembrane region" description="Helical" evidence="7">
    <location>
        <begin position="27"/>
        <end position="52"/>
    </location>
</feature>
<keyword evidence="4" id="KW-0067">ATP-binding</keyword>
<keyword evidence="5 7" id="KW-1133">Transmembrane helix</keyword>
<evidence type="ECO:0000256" key="6">
    <source>
        <dbReference type="ARBA" id="ARBA00023136"/>
    </source>
</evidence>
<dbReference type="SMART" id="SM00382">
    <property type="entry name" value="AAA"/>
    <property type="match status" value="1"/>
</dbReference>
<dbReference type="Gene3D" id="3.40.50.300">
    <property type="entry name" value="P-loop containing nucleotide triphosphate hydrolases"/>
    <property type="match status" value="1"/>
</dbReference>
<feature type="non-terminal residue" evidence="10">
    <location>
        <position position="1"/>
    </location>
</feature>
<dbReference type="GO" id="GO:0016887">
    <property type="term" value="F:ATP hydrolysis activity"/>
    <property type="evidence" value="ECO:0007669"/>
    <property type="project" value="InterPro"/>
</dbReference>
<gene>
    <name evidence="10" type="ORF">METZ01_LOCUS172460</name>
</gene>
<dbReference type="EMBL" id="UINC01032252">
    <property type="protein sequence ID" value="SVB19606.1"/>
    <property type="molecule type" value="Genomic_DNA"/>
</dbReference>
<dbReference type="CDD" id="cd18542">
    <property type="entry name" value="ABC_6TM_YknU_like"/>
    <property type="match status" value="1"/>
</dbReference>
<dbReference type="InterPro" id="IPR017871">
    <property type="entry name" value="ABC_transporter-like_CS"/>
</dbReference>